<name>A0A1H4EGE3_9BACT</name>
<keyword evidence="1" id="KW-0472">Membrane</keyword>
<keyword evidence="3" id="KW-1185">Reference proteome</keyword>
<evidence type="ECO:0000313" key="3">
    <source>
        <dbReference type="Proteomes" id="UP000199409"/>
    </source>
</evidence>
<evidence type="ECO:0008006" key="4">
    <source>
        <dbReference type="Google" id="ProtNLM"/>
    </source>
</evidence>
<gene>
    <name evidence="2" type="ORF">SAMN05660420_03374</name>
</gene>
<evidence type="ECO:0000256" key="1">
    <source>
        <dbReference type="SAM" id="Phobius"/>
    </source>
</evidence>
<dbReference type="AlphaFoldDB" id="A0A1H4EGE3"/>
<dbReference type="Proteomes" id="UP000199409">
    <property type="component" value="Unassembled WGS sequence"/>
</dbReference>
<proteinExistence type="predicted"/>
<keyword evidence="1" id="KW-1133">Transmembrane helix</keyword>
<organism evidence="2 3">
    <name type="scientific">Desulfuromusa kysingii</name>
    <dbReference type="NCBI Taxonomy" id="37625"/>
    <lineage>
        <taxon>Bacteria</taxon>
        <taxon>Pseudomonadati</taxon>
        <taxon>Thermodesulfobacteriota</taxon>
        <taxon>Desulfuromonadia</taxon>
        <taxon>Desulfuromonadales</taxon>
        <taxon>Geopsychrobacteraceae</taxon>
        <taxon>Desulfuromusa</taxon>
    </lineage>
</organism>
<reference evidence="2 3" key="1">
    <citation type="submission" date="2016-10" db="EMBL/GenBank/DDBJ databases">
        <authorList>
            <person name="de Groot N.N."/>
        </authorList>
    </citation>
    <scope>NUCLEOTIDE SEQUENCE [LARGE SCALE GENOMIC DNA]</scope>
    <source>
        <strain evidence="2 3">DSM 7343</strain>
    </source>
</reference>
<evidence type="ECO:0000313" key="2">
    <source>
        <dbReference type="EMBL" id="SEA84141.1"/>
    </source>
</evidence>
<dbReference type="OrthoDB" id="5540896at2"/>
<feature type="transmembrane region" description="Helical" evidence="1">
    <location>
        <begin position="6"/>
        <end position="31"/>
    </location>
</feature>
<keyword evidence="1" id="KW-0812">Transmembrane</keyword>
<dbReference type="STRING" id="37625.SAMN05660420_03374"/>
<accession>A0A1H4EGE3</accession>
<dbReference type="RefSeq" id="WP_092350994.1">
    <property type="nucleotide sequence ID" value="NZ_FNQN01000020.1"/>
</dbReference>
<sequence length="168" mass="19283">MTKGVFILNFLYSFLATVVGGGILAFLFFWLREKIFPIPKIAGRWFFEIRTINTAYNPYKGMILRYIAMFRQAGNSIEGTVEKIYENSSTGEREYVGENRTRGVAEGYIEKNYFSKDRLILHVVEDGHGRESTNYYDLEITSSDQMSGGFSSMVANQDGDASWQRNEF</sequence>
<dbReference type="EMBL" id="FNQN01000020">
    <property type="protein sequence ID" value="SEA84141.1"/>
    <property type="molecule type" value="Genomic_DNA"/>
</dbReference>
<protein>
    <recommendedName>
        <fullName evidence="4">SMODS-associating 2TM beta-strand rich effector domain-containing protein</fullName>
    </recommendedName>
</protein>